<organism evidence="2 3">
    <name type="scientific">Romanomermis culicivorax</name>
    <name type="common">Nematode worm</name>
    <dbReference type="NCBI Taxonomy" id="13658"/>
    <lineage>
        <taxon>Eukaryota</taxon>
        <taxon>Metazoa</taxon>
        <taxon>Ecdysozoa</taxon>
        <taxon>Nematoda</taxon>
        <taxon>Enoplea</taxon>
        <taxon>Dorylaimia</taxon>
        <taxon>Mermithida</taxon>
        <taxon>Mermithoidea</taxon>
        <taxon>Mermithidae</taxon>
        <taxon>Romanomermis</taxon>
    </lineage>
</organism>
<keyword evidence="2" id="KW-1185">Reference proteome</keyword>
<keyword evidence="1" id="KW-0472">Membrane</keyword>
<keyword evidence="1" id="KW-0812">Transmembrane</keyword>
<accession>A0A915KV71</accession>
<reference evidence="3" key="1">
    <citation type="submission" date="2022-11" db="UniProtKB">
        <authorList>
            <consortium name="WormBaseParasite"/>
        </authorList>
    </citation>
    <scope>IDENTIFICATION</scope>
</reference>
<proteinExistence type="predicted"/>
<dbReference type="WBParaSite" id="nRc.2.0.1.t41460-RA">
    <property type="protein sequence ID" value="nRc.2.0.1.t41460-RA"/>
    <property type="gene ID" value="nRc.2.0.1.g41460"/>
</dbReference>
<evidence type="ECO:0000256" key="1">
    <source>
        <dbReference type="SAM" id="Phobius"/>
    </source>
</evidence>
<dbReference type="Proteomes" id="UP000887565">
    <property type="component" value="Unplaced"/>
</dbReference>
<feature type="transmembrane region" description="Helical" evidence="1">
    <location>
        <begin position="63"/>
        <end position="82"/>
    </location>
</feature>
<dbReference type="AlphaFoldDB" id="A0A915KV71"/>
<evidence type="ECO:0000313" key="2">
    <source>
        <dbReference type="Proteomes" id="UP000887565"/>
    </source>
</evidence>
<protein>
    <submittedName>
        <fullName evidence="3">Uncharacterized protein</fullName>
    </submittedName>
</protein>
<sequence>MAKMRTAVQKTMKNTMKPEKKCDNIVFIGRKKSTKSSPIINATDEIVKSSSEILPLDLEFSNFFQIFVVSIVFGFNILISLSDSKSRATAAKYVKTSISCLYVKKLVKLKSLVAEKYNLASVLRDVFDPDT</sequence>
<evidence type="ECO:0000313" key="3">
    <source>
        <dbReference type="WBParaSite" id="nRc.2.0.1.t41460-RA"/>
    </source>
</evidence>
<keyword evidence="1" id="KW-1133">Transmembrane helix</keyword>
<name>A0A915KV71_ROMCU</name>